<dbReference type="EMBL" id="CP002994">
    <property type="protein sequence ID" value="AEM87051.1"/>
    <property type="molecule type" value="Genomic_DNA"/>
</dbReference>
<sequence>MRELSQRLSKLGRPILPSGITKLEQAQRRIDVDDLMALAVALEVTPTRLLLGPPPGAVERPDNDELYEVEEVSGSDVRFLRLLPELALEPWEVWSWALGEFPLGEIWRLSDENSVRFGDHQEAEARFRAENALPPNRLTLGHAEGVQEAMTDVDHAVKDALDEGLTEEQIQQLVTRAVTSWRREKRVDQENQKRYRRLERGAERAHERFDRED</sequence>
<dbReference type="InterPro" id="IPR001387">
    <property type="entry name" value="Cro/C1-type_HTH"/>
</dbReference>
<dbReference type="AlphaFoldDB" id="G2P791"/>
<dbReference type="HOGENOM" id="CLU_1293760_0_0_11"/>
<protein>
    <recommendedName>
        <fullName evidence="2">HTH cro/C1-type domain-containing protein</fullName>
    </recommendedName>
</protein>
<feature type="domain" description="HTH cro/C1-type" evidence="2">
    <location>
        <begin position="17"/>
        <end position="49"/>
    </location>
</feature>
<reference evidence="3" key="1">
    <citation type="submission" date="2011-08" db="EMBL/GenBank/DDBJ databases">
        <title>Complete sequence of chromosome of Streptomyces violaceusniger Tu 4113.</title>
        <authorList>
            <consortium name="US DOE Joint Genome Institute"/>
            <person name="Lucas S."/>
            <person name="Han J."/>
            <person name="Lapidus A."/>
            <person name="Cheng J.-F."/>
            <person name="Goodwin L."/>
            <person name="Pitluck S."/>
            <person name="Peters L."/>
            <person name="Ivanova N."/>
            <person name="Daligault H."/>
            <person name="Detter J.C."/>
            <person name="Han C."/>
            <person name="Tapia R."/>
            <person name="Land M."/>
            <person name="Hauser L."/>
            <person name="Kyrpides N."/>
            <person name="Ivanova N."/>
            <person name="Pagani I."/>
            <person name="Hagen A."/>
            <person name="Katz L."/>
            <person name="Fiedler H.-P."/>
            <person name="Keasling J."/>
            <person name="Fortman J."/>
            <person name="Woyke T."/>
        </authorList>
    </citation>
    <scope>NUCLEOTIDE SEQUENCE [LARGE SCALE GENOMIC DNA]</scope>
    <source>
        <strain evidence="3">Tu 4113</strain>
    </source>
</reference>
<gene>
    <name evidence="3" type="ORF">Strvi_7716</name>
</gene>
<feature type="region of interest" description="Disordered" evidence="1">
    <location>
        <begin position="184"/>
        <end position="213"/>
    </location>
</feature>
<proteinExistence type="predicted"/>
<evidence type="ECO:0000313" key="3">
    <source>
        <dbReference type="EMBL" id="AEM87051.1"/>
    </source>
</evidence>
<dbReference type="PROSITE" id="PS50943">
    <property type="entry name" value="HTH_CROC1"/>
    <property type="match status" value="1"/>
</dbReference>
<dbReference type="Proteomes" id="UP000008703">
    <property type="component" value="Chromosome"/>
</dbReference>
<evidence type="ECO:0000256" key="1">
    <source>
        <dbReference type="SAM" id="MobiDB-lite"/>
    </source>
</evidence>
<evidence type="ECO:0000313" key="4">
    <source>
        <dbReference type="Proteomes" id="UP000008703"/>
    </source>
</evidence>
<evidence type="ECO:0000259" key="2">
    <source>
        <dbReference type="PROSITE" id="PS50943"/>
    </source>
</evidence>
<dbReference type="KEGG" id="svl:Strvi_7716"/>
<accession>G2P791</accession>
<organism evidence="3 4">
    <name type="scientific">Streptomyces violaceusniger (strain Tu 4113)</name>
    <dbReference type="NCBI Taxonomy" id="653045"/>
    <lineage>
        <taxon>Bacteria</taxon>
        <taxon>Bacillati</taxon>
        <taxon>Actinomycetota</taxon>
        <taxon>Actinomycetes</taxon>
        <taxon>Kitasatosporales</taxon>
        <taxon>Streptomycetaceae</taxon>
        <taxon>Streptomyces</taxon>
        <taxon>Streptomyces violaceusniger group</taxon>
    </lineage>
</organism>
<name>G2P791_STRV4</name>
<keyword evidence="4" id="KW-1185">Reference proteome</keyword>